<organism evidence="1 2">
    <name type="scientific">Streptomyces europaeiscabiei</name>
    <dbReference type="NCBI Taxonomy" id="146819"/>
    <lineage>
        <taxon>Bacteria</taxon>
        <taxon>Bacillati</taxon>
        <taxon>Actinomycetota</taxon>
        <taxon>Actinomycetes</taxon>
        <taxon>Kitasatosporales</taxon>
        <taxon>Streptomycetaceae</taxon>
        <taxon>Streptomyces</taxon>
    </lineage>
</organism>
<comment type="caution">
    <text evidence="1">The sequence shown here is derived from an EMBL/GenBank/DDBJ whole genome shotgun (WGS) entry which is preliminary data.</text>
</comment>
<accession>A0ABU4N6L6</accession>
<sequence length="365" mass="38821">MLSLEQIQAAQANDLGGISAVLDAMDSRLTRLASRTAGRLATNPARYADYAEDFRQDAAVSLFEHLPRWEGDSVDDFMAFVYRCVQTDLDQRLYAERNPGIDRNALSVFKDMVGRASGDLALAEQMAQTVPPVGTRLSAERAHAARLSWQGATALDDDAKAIPAEPSEIAEEIRPKVGHGAALVALSVLGRCAGVTVSRMAPRMFAANLPTLVATLEESLSVPREPGARRAVLGAMAILRSAVSTADEAELPEDLRSVADINSDQRAERIGSVRAVIGGMTGRVAQQAEALRFSYGIDGYPSYGAGRDCDLEGLARALVTTPAGAKITRIRAHATFTKRYIDAVATSETHAATLSAAAAANVGRK</sequence>
<keyword evidence="2" id="KW-1185">Reference proteome</keyword>
<protein>
    <submittedName>
        <fullName evidence="1">Uncharacterized protein</fullName>
    </submittedName>
</protein>
<proteinExistence type="predicted"/>
<reference evidence="1 2" key="1">
    <citation type="journal article" date="2023" name="Microb. Genom.">
        <title>Mesoterricola silvestris gen. nov., sp. nov., Mesoterricola sediminis sp. nov., Geothrix oryzae sp. nov., Geothrix edaphica sp. nov., Geothrix rubra sp. nov., and Geothrix limicola sp. nov., six novel members of Acidobacteriota isolated from soils.</title>
        <authorList>
            <person name="Weisberg A.J."/>
            <person name="Pearce E."/>
            <person name="Kramer C.G."/>
            <person name="Chang J.H."/>
            <person name="Clarke C.R."/>
        </authorList>
    </citation>
    <scope>NUCLEOTIDE SEQUENCE [LARGE SCALE GENOMIC DNA]</scope>
    <source>
        <strain evidence="1 2">ID09-01A</strain>
    </source>
</reference>
<evidence type="ECO:0000313" key="2">
    <source>
        <dbReference type="Proteomes" id="UP001271274"/>
    </source>
</evidence>
<dbReference type="EMBL" id="JARAYU010000001">
    <property type="protein sequence ID" value="MDX3698423.1"/>
    <property type="molecule type" value="Genomic_DNA"/>
</dbReference>
<evidence type="ECO:0000313" key="1">
    <source>
        <dbReference type="EMBL" id="MDX3698423.1"/>
    </source>
</evidence>
<dbReference type="RefSeq" id="WP_319061389.1">
    <property type="nucleotide sequence ID" value="NZ_JARAYT010000001.1"/>
</dbReference>
<dbReference type="Proteomes" id="UP001271274">
    <property type="component" value="Unassembled WGS sequence"/>
</dbReference>
<name>A0ABU4N6L6_9ACTN</name>
<gene>
    <name evidence="1" type="ORF">PV662_01365</name>
</gene>